<evidence type="ECO:0000313" key="2">
    <source>
        <dbReference type="Proteomes" id="UP000886998"/>
    </source>
</evidence>
<organism evidence="1 2">
    <name type="scientific">Trichonephila inaurata madagascariensis</name>
    <dbReference type="NCBI Taxonomy" id="2747483"/>
    <lineage>
        <taxon>Eukaryota</taxon>
        <taxon>Metazoa</taxon>
        <taxon>Ecdysozoa</taxon>
        <taxon>Arthropoda</taxon>
        <taxon>Chelicerata</taxon>
        <taxon>Arachnida</taxon>
        <taxon>Araneae</taxon>
        <taxon>Araneomorphae</taxon>
        <taxon>Entelegynae</taxon>
        <taxon>Araneoidea</taxon>
        <taxon>Nephilidae</taxon>
        <taxon>Trichonephila</taxon>
        <taxon>Trichonephila inaurata</taxon>
    </lineage>
</organism>
<gene>
    <name evidence="1" type="primary">AVEN_191850_1</name>
    <name evidence="1" type="ORF">TNIN_78211</name>
</gene>
<comment type="caution">
    <text evidence="1">The sequence shown here is derived from an EMBL/GenBank/DDBJ whole genome shotgun (WGS) entry which is preliminary data.</text>
</comment>
<sequence length="110" mass="12035">MADLLAKKGNALPSAAPSELSTSEIFSIHMTKASSIWRVLSTQEWYAGNLPGLSLQSVRSAQAALARLRSGHIRSLKFVDRKMTFSSCPCSVWHHPSHALDCIDASVRQL</sequence>
<dbReference type="AlphaFoldDB" id="A0A8X6X477"/>
<accession>A0A8X6X477</accession>
<protein>
    <submittedName>
        <fullName evidence="1">Uncharacterized protein</fullName>
    </submittedName>
</protein>
<reference evidence="1" key="1">
    <citation type="submission" date="2020-08" db="EMBL/GenBank/DDBJ databases">
        <title>Multicomponent nature underlies the extraordinary mechanical properties of spider dragline silk.</title>
        <authorList>
            <person name="Kono N."/>
            <person name="Nakamura H."/>
            <person name="Mori M."/>
            <person name="Yoshida Y."/>
            <person name="Ohtoshi R."/>
            <person name="Malay A.D."/>
            <person name="Moran D.A.P."/>
            <person name="Tomita M."/>
            <person name="Numata K."/>
            <person name="Arakawa K."/>
        </authorList>
    </citation>
    <scope>NUCLEOTIDE SEQUENCE</scope>
</reference>
<evidence type="ECO:0000313" key="1">
    <source>
        <dbReference type="EMBL" id="GFY46673.1"/>
    </source>
</evidence>
<proteinExistence type="predicted"/>
<dbReference type="EMBL" id="BMAV01005533">
    <property type="protein sequence ID" value="GFY46673.1"/>
    <property type="molecule type" value="Genomic_DNA"/>
</dbReference>
<name>A0A8X6X477_9ARAC</name>
<dbReference type="Proteomes" id="UP000886998">
    <property type="component" value="Unassembled WGS sequence"/>
</dbReference>
<keyword evidence="2" id="KW-1185">Reference proteome</keyword>